<evidence type="ECO:0000256" key="1">
    <source>
        <dbReference type="ARBA" id="ARBA00009884"/>
    </source>
</evidence>
<reference evidence="2 4" key="1">
    <citation type="journal article" date="2016" name="PLoS ONE">
        <title>Sequence Assembly of Yarrowia lipolytica Strain W29/CLIB89 Shows Transposable Element Diversity.</title>
        <authorList>
            <person name="Magnan C."/>
            <person name="Yu J."/>
            <person name="Chang I."/>
            <person name="Jahn E."/>
            <person name="Kanomata Y."/>
            <person name="Wu J."/>
            <person name="Zeller M."/>
            <person name="Oakes M."/>
            <person name="Baldi P."/>
            <person name="Sandmeyer S."/>
        </authorList>
    </citation>
    <scope>NUCLEOTIDE SEQUENCE [LARGE SCALE GENOMIC DNA]</scope>
    <source>
        <strain evidence="2">CLIB89</strain>
        <strain evidence="4">CLIB89(W29)</strain>
    </source>
</reference>
<dbReference type="InterPro" id="IPR027482">
    <property type="entry name" value="Sec1-like_dom2"/>
</dbReference>
<dbReference type="Gene3D" id="3.40.50.1910">
    <property type="match status" value="1"/>
</dbReference>
<dbReference type="Pfam" id="PF00995">
    <property type="entry name" value="Sec1"/>
    <property type="match status" value="1"/>
</dbReference>
<dbReference type="EMBL" id="CP017558">
    <property type="protein sequence ID" value="AOW06637.1"/>
    <property type="molecule type" value="Genomic_DNA"/>
</dbReference>
<dbReference type="Proteomes" id="UP000182444">
    <property type="component" value="Chromosome 1F"/>
</dbReference>
<dbReference type="InterPro" id="IPR043154">
    <property type="entry name" value="Sec-1-like_dom1"/>
</dbReference>
<dbReference type="Proteomes" id="UP000256601">
    <property type="component" value="Unassembled WGS sequence"/>
</dbReference>
<dbReference type="InterPro" id="IPR043127">
    <property type="entry name" value="Sec-1-like_dom3a"/>
</dbReference>
<evidence type="ECO:0000313" key="2">
    <source>
        <dbReference type="EMBL" id="AOW06637.1"/>
    </source>
</evidence>
<evidence type="ECO:0000313" key="5">
    <source>
        <dbReference type="Proteomes" id="UP000256601"/>
    </source>
</evidence>
<dbReference type="VEuPathDB" id="FungiDB:YALI0_F04125g"/>
<dbReference type="AlphaFoldDB" id="A0A1H6PXG8"/>
<dbReference type="Gene3D" id="3.90.830.10">
    <property type="entry name" value="Syntaxin Binding Protein 1, Chain A, domain 2"/>
    <property type="match status" value="1"/>
</dbReference>
<dbReference type="GO" id="GO:0016192">
    <property type="term" value="P:vesicle-mediated transport"/>
    <property type="evidence" value="ECO:0007669"/>
    <property type="project" value="InterPro"/>
</dbReference>
<reference evidence="3 5" key="2">
    <citation type="submission" date="2018-07" db="EMBL/GenBank/DDBJ databases">
        <title>Draft Genome Assemblies for Five Robust Yarrowia lipolytica Strains Exhibiting High Lipid Production and Pentose Sugar Utilization and Sugar Alcohol Secretion from Undetoxified Lignocellulosic Biomass Hydrolysates.</title>
        <authorList>
            <consortium name="DOE Joint Genome Institute"/>
            <person name="Walker C."/>
            <person name="Ryu S."/>
            <person name="Na H."/>
            <person name="Zane M."/>
            <person name="LaButti K."/>
            <person name="Lipzen A."/>
            <person name="Haridas S."/>
            <person name="Barry K."/>
            <person name="Grigoriev I.V."/>
            <person name="Quarterman J."/>
            <person name="Slininger P."/>
            <person name="Dien B."/>
            <person name="Trinh C.T."/>
        </authorList>
    </citation>
    <scope>NUCLEOTIDE SEQUENCE [LARGE SCALE GENOMIC DNA]</scope>
    <source>
        <strain evidence="3 5">YB392</strain>
    </source>
</reference>
<dbReference type="RefSeq" id="XP_504980.1">
    <property type="nucleotide sequence ID" value="XM_504980.1"/>
</dbReference>
<dbReference type="OMA" id="WYDEDEH"/>
<dbReference type="KEGG" id="yli:2907704"/>
<sequence>MSSLSTLLDILDSVRGKKYLILDRCLATQISLLCPFSVLTEHGVDKIFWLQDEESLPSNDVAVLNGAKIAYIVASRDPRSGAMLAKHQRSVAANVETHVISVPRSLSLEALHLDVFYHSWDIPYVALDPDLYTLGLGVVDHVPLLTREAKQTFPGATPDYVSVELASRALFALQQQFGFAGRLLARGNESSMSQQIIRQLQRLKDDFEVEAATSGSREAQFLLTNDALLVGEKVEQIILIDRQDDPLTPLLSQLTYSGLIDEFWGLSENGKVEIEELIPSQVTASSSSSAPVSQMFLNDTLYRDLRDINFSSVGSRLNACATSLQSDYGERHKAKTVSEIKSFVGRLSGLTDLHTNLKLHTHLSELIMKRLQKPEFNRVLEIQQNLVADSMDLTKLHNMLQDLIGGNAELDTVLRLLSIESLVNGGIKEKTLTSIKKEICQTYGYQHFLTFQNLQKMGLVVPKQNTSYFGYNAKSQDFALSTFSANFSALSKSLGVISDQQQEVDETDIASSYSGYAPISVRTVQCVVDKKSVISRATKQQLETYEKTGGWAGATELLPGLPLIDYSYTDTAKDGKEENEKKVKNFLSRDFVKKKTFVFFIGGVTWAEISALRLLGKSVKTELVVVATGVINGNDLVKPAY</sequence>
<dbReference type="GeneID" id="2907704"/>
<comment type="similarity">
    <text evidence="1">Belongs to the STXBP/unc-18/SEC1 family.</text>
</comment>
<proteinExistence type="inferred from homology"/>
<dbReference type="InterPro" id="IPR036045">
    <property type="entry name" value="Sec1-like_sf"/>
</dbReference>
<evidence type="ECO:0000313" key="4">
    <source>
        <dbReference type="Proteomes" id="UP000182444"/>
    </source>
</evidence>
<gene>
    <name evidence="3" type="ORF">B0I71DRAFT_126295</name>
    <name evidence="2" type="ORF">YALI1_F06262g</name>
</gene>
<dbReference type="Gene3D" id="3.40.50.2060">
    <property type="match status" value="1"/>
</dbReference>
<evidence type="ECO:0000313" key="3">
    <source>
        <dbReference type="EMBL" id="RDW29271.1"/>
    </source>
</evidence>
<dbReference type="PANTHER" id="PTHR11679">
    <property type="entry name" value="VESICLE PROTEIN SORTING-ASSOCIATED"/>
    <property type="match status" value="1"/>
</dbReference>
<dbReference type="Gene3D" id="1.25.40.850">
    <property type="match status" value="1"/>
</dbReference>
<dbReference type="InterPro" id="IPR001619">
    <property type="entry name" value="Sec1-like"/>
</dbReference>
<organism evidence="2 4">
    <name type="scientific">Yarrowia lipolytica</name>
    <name type="common">Candida lipolytica</name>
    <dbReference type="NCBI Taxonomy" id="4952"/>
    <lineage>
        <taxon>Eukaryota</taxon>
        <taxon>Fungi</taxon>
        <taxon>Dikarya</taxon>
        <taxon>Ascomycota</taxon>
        <taxon>Saccharomycotina</taxon>
        <taxon>Dipodascomycetes</taxon>
        <taxon>Dipodascales</taxon>
        <taxon>Dipodascales incertae sedis</taxon>
        <taxon>Yarrowia</taxon>
    </lineage>
</organism>
<dbReference type="SUPFAM" id="SSF56815">
    <property type="entry name" value="Sec1/munc18-like (SM) proteins"/>
    <property type="match status" value="1"/>
</dbReference>
<protein>
    <submittedName>
        <fullName evidence="3">Sec1-like protein</fullName>
    </submittedName>
</protein>
<dbReference type="eggNOG" id="KOG1302">
    <property type="taxonomic scope" value="Eukaryota"/>
</dbReference>
<dbReference type="OrthoDB" id="10262287at2759"/>
<dbReference type="EMBL" id="KZ857324">
    <property type="protein sequence ID" value="RDW29271.1"/>
    <property type="molecule type" value="Genomic_DNA"/>
</dbReference>
<dbReference type="InterPro" id="IPR043155">
    <property type="entry name" value="VPS33_dom3b"/>
</dbReference>
<dbReference type="VEuPathDB" id="FungiDB:YALI1_F06262g"/>
<accession>A0A1H6PXG8</accession>
<name>A0A1H6PXG8_YARLL</name>